<dbReference type="RefSeq" id="WP_109625667.1">
    <property type="nucleotide sequence ID" value="NZ_JANKBI010000002.1"/>
</dbReference>
<evidence type="ECO:0000256" key="3">
    <source>
        <dbReference type="ARBA" id="ARBA00022538"/>
    </source>
</evidence>
<dbReference type="AlphaFoldDB" id="A0AB73T7L9"/>
<dbReference type="NCBIfam" id="NF007032">
    <property type="entry name" value="PRK09496.1-4"/>
    <property type="match status" value="1"/>
</dbReference>
<dbReference type="NCBIfam" id="NF007033">
    <property type="entry name" value="PRK09496.1-5"/>
    <property type="match status" value="1"/>
</dbReference>
<dbReference type="NCBIfam" id="NF007039">
    <property type="entry name" value="PRK09496.3-2"/>
    <property type="match status" value="1"/>
</dbReference>
<evidence type="ECO:0000256" key="1">
    <source>
        <dbReference type="ARBA" id="ARBA00017378"/>
    </source>
</evidence>
<feature type="domain" description="RCK N-terminal" evidence="7">
    <location>
        <begin position="228"/>
        <end position="345"/>
    </location>
</feature>
<dbReference type="PANTHER" id="PTHR43833">
    <property type="entry name" value="POTASSIUM CHANNEL PROTEIN 2-RELATED-RELATED"/>
    <property type="match status" value="1"/>
</dbReference>
<keyword evidence="3" id="KW-0633">Potassium transport</keyword>
<evidence type="ECO:0000313" key="10">
    <source>
        <dbReference type="Proteomes" id="UP000245412"/>
    </source>
</evidence>
<evidence type="ECO:0000259" key="7">
    <source>
        <dbReference type="PROSITE" id="PS51201"/>
    </source>
</evidence>
<sequence length="452" mass="49978">MQIIIVGGGKVGSTLAEQLSKEGNDITVIDRRYEVVQNLLNEFDVMGIVGNGSSHKVQIEAGIENADLLIAVTGSDELNLLCCLIAKKAGNCQTIARVRNPEYNEEMRFIKEELGLAMAINPELASAVEMARVLRFPTAIKIETFAKGKVEVLKFKIGKGSVLNNIQVSQIATKLKCDVLVCAVEREDDVIIPTGNTILRENDIISIVASPKHSSQFFKRINIVTNQVRNTMIAGGGEIAYYLTKQLLNMGIEVKIIEKDKARCEELSELLPKASIILGDASSQQVLMEEGLANMDSFVTLTNMDEENILLSLFARRVSNMKVITKISSIAFNDVINHLDLDTIIYPKYVTSEYIMGYVRAMKNSIGSNVENMYRLVENKVEALEFVIREKAPVLNKTLEQLDLKENLLIGCINRNGEIITPKGQDVLKLGDTVVVVTTNTGLKDISDILRD</sequence>
<gene>
    <name evidence="9" type="ORF">C7383_103426</name>
</gene>
<keyword evidence="6" id="KW-0406">Ion transport</keyword>
<dbReference type="PRINTS" id="PR00335">
    <property type="entry name" value="KUPTAKETRKA"/>
</dbReference>
<dbReference type="InterPro" id="IPR003148">
    <property type="entry name" value="RCK_N"/>
</dbReference>
<dbReference type="Proteomes" id="UP000245412">
    <property type="component" value="Unassembled WGS sequence"/>
</dbReference>
<dbReference type="NCBIfam" id="NF007031">
    <property type="entry name" value="PRK09496.1-2"/>
    <property type="match status" value="1"/>
</dbReference>
<dbReference type="PANTHER" id="PTHR43833:SF5">
    <property type="entry name" value="TRK SYSTEM POTASSIUM UPTAKE PROTEIN TRKA"/>
    <property type="match status" value="1"/>
</dbReference>
<evidence type="ECO:0000256" key="5">
    <source>
        <dbReference type="ARBA" id="ARBA00023027"/>
    </source>
</evidence>
<dbReference type="Pfam" id="PF02080">
    <property type="entry name" value="TrkA_C"/>
    <property type="match status" value="2"/>
</dbReference>
<feature type="domain" description="RCK C-terminal" evidence="8">
    <location>
        <begin position="140"/>
        <end position="223"/>
    </location>
</feature>
<protein>
    <recommendedName>
        <fullName evidence="1">Trk system potassium uptake protein TrkA</fullName>
    </recommendedName>
</protein>
<dbReference type="Gene3D" id="3.30.70.1450">
    <property type="entry name" value="Regulator of K+ conductance, C-terminal domain"/>
    <property type="match status" value="2"/>
</dbReference>
<dbReference type="InterPro" id="IPR050721">
    <property type="entry name" value="Trk_Ktr_HKT_K-transport"/>
</dbReference>
<evidence type="ECO:0000259" key="8">
    <source>
        <dbReference type="PROSITE" id="PS51202"/>
    </source>
</evidence>
<dbReference type="PROSITE" id="PS51201">
    <property type="entry name" value="RCK_N"/>
    <property type="match status" value="2"/>
</dbReference>
<dbReference type="GO" id="GO:0015079">
    <property type="term" value="F:potassium ion transmembrane transporter activity"/>
    <property type="evidence" value="ECO:0007669"/>
    <property type="project" value="InterPro"/>
</dbReference>
<evidence type="ECO:0000256" key="4">
    <source>
        <dbReference type="ARBA" id="ARBA00022958"/>
    </source>
</evidence>
<dbReference type="EMBL" id="QGGY01000003">
    <property type="protein sequence ID" value="PWJ77579.1"/>
    <property type="molecule type" value="Genomic_DNA"/>
</dbReference>
<name>A0AB73T7L9_9FIRM</name>
<evidence type="ECO:0000256" key="6">
    <source>
        <dbReference type="ARBA" id="ARBA00023065"/>
    </source>
</evidence>
<keyword evidence="4" id="KW-0630">Potassium</keyword>
<keyword evidence="10" id="KW-1185">Reference proteome</keyword>
<dbReference type="Pfam" id="PF02254">
    <property type="entry name" value="TrkA_N"/>
    <property type="match status" value="2"/>
</dbReference>
<keyword evidence="5" id="KW-0520">NAD</keyword>
<dbReference type="PROSITE" id="PS51202">
    <property type="entry name" value="RCK_C"/>
    <property type="match status" value="2"/>
</dbReference>
<dbReference type="SUPFAM" id="SSF116726">
    <property type="entry name" value="TrkA C-terminal domain-like"/>
    <property type="match status" value="2"/>
</dbReference>
<dbReference type="InterPro" id="IPR006037">
    <property type="entry name" value="RCK_C"/>
</dbReference>
<dbReference type="InterPro" id="IPR036721">
    <property type="entry name" value="RCK_C_sf"/>
</dbReference>
<proteinExistence type="predicted"/>
<dbReference type="SUPFAM" id="SSF51735">
    <property type="entry name" value="NAD(P)-binding Rossmann-fold domains"/>
    <property type="match status" value="2"/>
</dbReference>
<reference evidence="9 10" key="1">
    <citation type="submission" date="2018-05" db="EMBL/GenBank/DDBJ databases">
        <authorList>
            <person name="Goeker M."/>
            <person name="Huntemann M."/>
            <person name="Clum A."/>
            <person name="Pillay M."/>
            <person name="Palaniappan K."/>
            <person name="Varghese N."/>
            <person name="Mikhailova N."/>
            <person name="Stamatis D."/>
            <person name="Reddy T."/>
            <person name="Daum C."/>
            <person name="Shapiro N."/>
            <person name="Ivanova N."/>
            <person name="Kyrpides N."/>
            <person name="Woyke T."/>
        </authorList>
    </citation>
    <scope>NUCLEOTIDE SEQUENCE [LARGE SCALE GENOMIC DNA]</scope>
    <source>
        <strain evidence="9 10">DSM 26524</strain>
    </source>
</reference>
<dbReference type="GO" id="GO:0005886">
    <property type="term" value="C:plasma membrane"/>
    <property type="evidence" value="ECO:0007669"/>
    <property type="project" value="InterPro"/>
</dbReference>
<feature type="domain" description="RCK N-terminal" evidence="7">
    <location>
        <begin position="1"/>
        <end position="124"/>
    </location>
</feature>
<feature type="domain" description="RCK C-terminal" evidence="8">
    <location>
        <begin position="371"/>
        <end position="452"/>
    </location>
</feature>
<dbReference type="Gene3D" id="3.40.50.720">
    <property type="entry name" value="NAD(P)-binding Rossmann-like Domain"/>
    <property type="match status" value="2"/>
</dbReference>
<evidence type="ECO:0000256" key="2">
    <source>
        <dbReference type="ARBA" id="ARBA00022448"/>
    </source>
</evidence>
<comment type="caution">
    <text evidence="9">The sequence shown here is derived from an EMBL/GenBank/DDBJ whole genome shotgun (WGS) entry which is preliminary data.</text>
</comment>
<accession>A0AB73T7L9</accession>
<dbReference type="InterPro" id="IPR006036">
    <property type="entry name" value="K_uptake_TrkA"/>
</dbReference>
<keyword evidence="2" id="KW-0813">Transport</keyword>
<organism evidence="9 10">
    <name type="scientific">Murimonas intestini</name>
    <dbReference type="NCBI Taxonomy" id="1337051"/>
    <lineage>
        <taxon>Bacteria</taxon>
        <taxon>Bacillati</taxon>
        <taxon>Bacillota</taxon>
        <taxon>Clostridia</taxon>
        <taxon>Lachnospirales</taxon>
        <taxon>Lachnospiraceae</taxon>
        <taxon>Murimonas</taxon>
    </lineage>
</organism>
<evidence type="ECO:0000313" key="9">
    <source>
        <dbReference type="EMBL" id="PWJ77579.1"/>
    </source>
</evidence>
<dbReference type="InterPro" id="IPR036291">
    <property type="entry name" value="NAD(P)-bd_dom_sf"/>
</dbReference>